<dbReference type="InterPro" id="IPR004182">
    <property type="entry name" value="GRAM"/>
</dbReference>
<dbReference type="Pfam" id="PF02893">
    <property type="entry name" value="GRAM"/>
    <property type="match status" value="1"/>
</dbReference>
<feature type="compositionally biased region" description="Basic residues" evidence="1">
    <location>
        <begin position="236"/>
        <end position="245"/>
    </location>
</feature>
<feature type="compositionally biased region" description="Basic and acidic residues" evidence="1">
    <location>
        <begin position="283"/>
        <end position="296"/>
    </location>
</feature>
<evidence type="ECO:0000313" key="3">
    <source>
        <dbReference type="EMBL" id="KAJ6239649.1"/>
    </source>
</evidence>
<feature type="compositionally biased region" description="Basic residues" evidence="1">
    <location>
        <begin position="305"/>
        <end position="314"/>
    </location>
</feature>
<dbReference type="PANTHER" id="PTHR23319">
    <property type="entry name" value="GRAM DOMAIN CONTAINING 1B, ISOFORM E"/>
    <property type="match status" value="1"/>
</dbReference>
<accession>A0ABQ8Y4W0</accession>
<feature type="compositionally biased region" description="Basic and acidic residues" evidence="1">
    <location>
        <begin position="199"/>
        <end position="235"/>
    </location>
</feature>
<comment type="caution">
    <text evidence="3">The sequence shown here is derived from an EMBL/GenBank/DDBJ whole genome shotgun (WGS) entry which is preliminary data.</text>
</comment>
<sequence>MMKNKQIRKRFNLPETERIVSHHSCAMRKKLLFQGRLYFTMNYLCFTSKIARFKFVLPIRDLTSVSKKTSFFLANSLQICTVMQPKGYYFTSFVSRDKAYNNLHLLWQLSSTKTKSNRPNEEETINCYQTTIFSSREESESDYIKNKEFEDKNLLELLLEKSDKCSLKKIQCNSEDQNKGNLKGKMNKNQQSKIPVNEKGQEKQKENKNDKSKNEKKEKEIENTSIYKKENEKNAKKNKRMNKFHFGKGTENGLFISTLRQSNSKKIETIDDFLIDKVNENGKEKEEKEINKREIENQNGNERQKKSKNSKRNKITIDFEKGLMKKKNNQDIRTDNEHKNKDIKVNGYLKVYNKKIEEWVNQFFELKNDQLANYLDETKSNYLGVIELKNCIIEKTFGNNKKSKGYIFWVKITTNEEIEFEAKNQNEAKKWFYEIQKLSQFTNSKEENISKKQLSHKKKNMLSFISKRPSRKTLTGIPTKEDNFGGRININEIEPTIYQKKFSKKRSVKKKNSFGVKEGNENTIYRKGNKKVKIK</sequence>
<proteinExistence type="predicted"/>
<feature type="region of interest" description="Disordered" evidence="1">
    <location>
        <begin position="283"/>
        <end position="314"/>
    </location>
</feature>
<organism evidence="3 4">
    <name type="scientific">Anaeramoeba flamelloides</name>
    <dbReference type="NCBI Taxonomy" id="1746091"/>
    <lineage>
        <taxon>Eukaryota</taxon>
        <taxon>Metamonada</taxon>
        <taxon>Anaeramoebidae</taxon>
        <taxon>Anaeramoeba</taxon>
    </lineage>
</organism>
<feature type="region of interest" description="Disordered" evidence="1">
    <location>
        <begin position="176"/>
        <end position="245"/>
    </location>
</feature>
<dbReference type="SMART" id="SM00233">
    <property type="entry name" value="PH"/>
    <property type="match status" value="1"/>
</dbReference>
<dbReference type="SUPFAM" id="SSF50729">
    <property type="entry name" value="PH domain-like"/>
    <property type="match status" value="1"/>
</dbReference>
<dbReference type="Pfam" id="PF00169">
    <property type="entry name" value="PH"/>
    <property type="match status" value="1"/>
</dbReference>
<evidence type="ECO:0000256" key="1">
    <source>
        <dbReference type="SAM" id="MobiDB-lite"/>
    </source>
</evidence>
<protein>
    <recommendedName>
        <fullName evidence="2">PH domain-containing protein</fullName>
    </recommendedName>
</protein>
<dbReference type="InterPro" id="IPR051482">
    <property type="entry name" value="Cholesterol_transport"/>
</dbReference>
<dbReference type="PANTHER" id="PTHR23319:SF4">
    <property type="entry name" value="GRAM DOMAIN CONTAINING 1B, ISOFORM E"/>
    <property type="match status" value="1"/>
</dbReference>
<dbReference type="InterPro" id="IPR011993">
    <property type="entry name" value="PH-like_dom_sf"/>
</dbReference>
<evidence type="ECO:0000259" key="2">
    <source>
        <dbReference type="PROSITE" id="PS50003"/>
    </source>
</evidence>
<dbReference type="SMART" id="SM00568">
    <property type="entry name" value="GRAM"/>
    <property type="match status" value="1"/>
</dbReference>
<feature type="compositionally biased region" description="Low complexity" evidence="1">
    <location>
        <begin position="179"/>
        <end position="191"/>
    </location>
</feature>
<dbReference type="PROSITE" id="PS50003">
    <property type="entry name" value="PH_DOMAIN"/>
    <property type="match status" value="1"/>
</dbReference>
<dbReference type="Gene3D" id="2.30.29.30">
    <property type="entry name" value="Pleckstrin-homology domain (PH domain)/Phosphotyrosine-binding domain (PTB)"/>
    <property type="match status" value="2"/>
</dbReference>
<dbReference type="InterPro" id="IPR001849">
    <property type="entry name" value="PH_domain"/>
</dbReference>
<evidence type="ECO:0000313" key="4">
    <source>
        <dbReference type="Proteomes" id="UP001150062"/>
    </source>
</evidence>
<dbReference type="Proteomes" id="UP001150062">
    <property type="component" value="Unassembled WGS sequence"/>
</dbReference>
<gene>
    <name evidence="3" type="ORF">M0813_24871</name>
</gene>
<reference evidence="3" key="1">
    <citation type="submission" date="2022-08" db="EMBL/GenBank/DDBJ databases">
        <title>Novel sulfate-reducing endosymbionts in the free-living metamonad Anaeramoeba.</title>
        <authorList>
            <person name="Jerlstrom-Hultqvist J."/>
            <person name="Cepicka I."/>
            <person name="Gallot-Lavallee L."/>
            <person name="Salas-Leiva D."/>
            <person name="Curtis B.A."/>
            <person name="Zahonova K."/>
            <person name="Pipaliya S."/>
            <person name="Dacks J."/>
            <person name="Roger A.J."/>
        </authorList>
    </citation>
    <scope>NUCLEOTIDE SEQUENCE</scope>
    <source>
        <strain evidence="3">Schooner1</strain>
    </source>
</reference>
<feature type="domain" description="PH" evidence="2">
    <location>
        <begin position="342"/>
        <end position="440"/>
    </location>
</feature>
<keyword evidence="4" id="KW-1185">Reference proteome</keyword>
<dbReference type="EMBL" id="JAOAOG010000218">
    <property type="protein sequence ID" value="KAJ6239649.1"/>
    <property type="molecule type" value="Genomic_DNA"/>
</dbReference>
<name>A0ABQ8Y4W0_9EUKA</name>